<reference evidence="9" key="1">
    <citation type="submission" date="2021-03" db="EMBL/GenBank/DDBJ databases">
        <title>Alkalibacter marinus sp. nov., isolated from tidal flat sediment.</title>
        <authorList>
            <person name="Namirimu T."/>
            <person name="Yang J.-A."/>
            <person name="Yang S.-H."/>
            <person name="Kim Y.-J."/>
            <person name="Kwon K.K."/>
        </authorList>
    </citation>
    <scope>NUCLEOTIDE SEQUENCE</scope>
    <source>
        <strain evidence="9">ES005</strain>
    </source>
</reference>
<dbReference type="PANTHER" id="PTHR43652:SF2">
    <property type="entry name" value="BASIC AMINO ACID ANTIPORTER YFCC-RELATED"/>
    <property type="match status" value="1"/>
</dbReference>
<dbReference type="PROSITE" id="PS51202">
    <property type="entry name" value="RCK_C"/>
    <property type="match status" value="1"/>
</dbReference>
<dbReference type="GO" id="GO:0008324">
    <property type="term" value="F:monoatomic cation transmembrane transporter activity"/>
    <property type="evidence" value="ECO:0007669"/>
    <property type="project" value="InterPro"/>
</dbReference>
<gene>
    <name evidence="9" type="ORF">J0B03_08710</name>
</gene>
<protein>
    <submittedName>
        <fullName evidence="9">SLC13 family permease</fullName>
    </submittedName>
</protein>
<dbReference type="Proteomes" id="UP000663499">
    <property type="component" value="Chromosome"/>
</dbReference>
<evidence type="ECO:0000259" key="8">
    <source>
        <dbReference type="PROSITE" id="PS51202"/>
    </source>
</evidence>
<feature type="transmembrane region" description="Helical" evidence="7">
    <location>
        <begin position="409"/>
        <end position="432"/>
    </location>
</feature>
<feature type="domain" description="RCK C-terminal" evidence="8">
    <location>
        <begin position="304"/>
        <end position="389"/>
    </location>
</feature>
<keyword evidence="5 7" id="KW-1133">Transmembrane helix</keyword>
<evidence type="ECO:0000256" key="1">
    <source>
        <dbReference type="ARBA" id="ARBA00004141"/>
    </source>
</evidence>
<dbReference type="Pfam" id="PF03600">
    <property type="entry name" value="CitMHS"/>
    <property type="match status" value="1"/>
</dbReference>
<feature type="transmembrane region" description="Helical" evidence="7">
    <location>
        <begin position="52"/>
        <end position="70"/>
    </location>
</feature>
<dbReference type="InterPro" id="IPR004680">
    <property type="entry name" value="Cit_transptr-like_dom"/>
</dbReference>
<dbReference type="InterPro" id="IPR006037">
    <property type="entry name" value="RCK_C"/>
</dbReference>
<dbReference type="AlphaFoldDB" id="A0A974XDT6"/>
<keyword evidence="4" id="KW-0677">Repeat</keyword>
<dbReference type="Gene3D" id="3.30.70.1450">
    <property type="entry name" value="Regulator of K+ conductance, C-terminal domain"/>
    <property type="match status" value="2"/>
</dbReference>
<dbReference type="PANTHER" id="PTHR43652">
    <property type="entry name" value="BASIC AMINO ACID ANTIPORTER YFCC-RELATED"/>
    <property type="match status" value="1"/>
</dbReference>
<feature type="transmembrane region" description="Helical" evidence="7">
    <location>
        <begin position="139"/>
        <end position="161"/>
    </location>
</feature>
<dbReference type="GO" id="GO:0005886">
    <property type="term" value="C:plasma membrane"/>
    <property type="evidence" value="ECO:0007669"/>
    <property type="project" value="TreeGrafter"/>
</dbReference>
<evidence type="ECO:0000313" key="10">
    <source>
        <dbReference type="Proteomes" id="UP000663499"/>
    </source>
</evidence>
<dbReference type="KEGG" id="alka:J0B03_08710"/>
<feature type="transmembrane region" description="Helical" evidence="7">
    <location>
        <begin position="94"/>
        <end position="119"/>
    </location>
</feature>
<organism evidence="9 10">
    <name type="scientific">Alkalibacter rhizosphaerae</name>
    <dbReference type="NCBI Taxonomy" id="2815577"/>
    <lineage>
        <taxon>Bacteria</taxon>
        <taxon>Bacillati</taxon>
        <taxon>Bacillota</taxon>
        <taxon>Clostridia</taxon>
        <taxon>Eubacteriales</taxon>
        <taxon>Eubacteriaceae</taxon>
        <taxon>Alkalibacter</taxon>
    </lineage>
</organism>
<sequence length="541" mass="59704">MTNDILLTFGILLIAIVLFSTEKLRSDLVAILIMVLLAWSKIIPVSQAFSGFSSNAVVSIMGVMLLGYGIDRTGLMKRLSQGIAKYAGNSEKKILVLVSATVGLLSAFMQNIGAAALFLPVVRKISAKTGYHPSKFLMPMGFAAILGGTLTMVASGPLIVLNDLLTQHGVDRFGLFDVTPIGLALLLAGIGYFLAVGSKVLPKAPSASNKNHQEFLKERYSLPDTVWEAVVTSESTLLEKTLDESPLWSRYRLHLLALSENGSVDYAPWRKTRFRSQQVLAILGSEKDVRLFAEETGLIVKNSLDVFEPIKNEDTAGFAEIILPPHSSLHGKYLSEVAFRKNFNIEPIACVSRDGVRVSPFHHPLRSGHELIVFGRWQDLVKLKENRDLVVVTDIPRPDAAELEGKQKFALLALILSLSLIMLGVQLSLAFFTGSMLMILTGAIPKEEIYKAIDWKTVFLLAGLIPLAPPSIKAELQNGRPTCLWELFPDGAPSPYCSLSACWLPFSAFSCPTWPPPSCWYPWWSSWPIPSKWIQEAWHSW</sequence>
<evidence type="ECO:0000313" key="9">
    <source>
        <dbReference type="EMBL" id="QSX07886.1"/>
    </source>
</evidence>
<dbReference type="SUPFAM" id="SSF116726">
    <property type="entry name" value="TrkA C-terminal domain-like"/>
    <property type="match status" value="2"/>
</dbReference>
<keyword evidence="6 7" id="KW-0472">Membrane</keyword>
<evidence type="ECO:0000256" key="7">
    <source>
        <dbReference type="SAM" id="Phobius"/>
    </source>
</evidence>
<feature type="transmembrane region" description="Helical" evidence="7">
    <location>
        <begin position="173"/>
        <end position="195"/>
    </location>
</feature>
<feature type="transmembrane region" description="Helical" evidence="7">
    <location>
        <begin position="6"/>
        <end position="21"/>
    </location>
</feature>
<keyword evidence="2" id="KW-0813">Transport</keyword>
<dbReference type="InterPro" id="IPR036721">
    <property type="entry name" value="RCK_C_sf"/>
</dbReference>
<evidence type="ECO:0000256" key="4">
    <source>
        <dbReference type="ARBA" id="ARBA00022737"/>
    </source>
</evidence>
<evidence type="ECO:0000256" key="3">
    <source>
        <dbReference type="ARBA" id="ARBA00022692"/>
    </source>
</evidence>
<evidence type="ECO:0000256" key="2">
    <source>
        <dbReference type="ARBA" id="ARBA00022448"/>
    </source>
</evidence>
<comment type="subcellular location">
    <subcellularLocation>
        <location evidence="1">Membrane</location>
        <topology evidence="1">Multi-pass membrane protein</topology>
    </subcellularLocation>
</comment>
<proteinExistence type="predicted"/>
<evidence type="ECO:0000256" key="5">
    <source>
        <dbReference type="ARBA" id="ARBA00022989"/>
    </source>
</evidence>
<accession>A0A974XDT6</accession>
<dbReference type="EMBL" id="CP071444">
    <property type="protein sequence ID" value="QSX07886.1"/>
    <property type="molecule type" value="Genomic_DNA"/>
</dbReference>
<evidence type="ECO:0000256" key="6">
    <source>
        <dbReference type="ARBA" id="ARBA00023136"/>
    </source>
</evidence>
<keyword evidence="10" id="KW-1185">Reference proteome</keyword>
<feature type="transmembrane region" description="Helical" evidence="7">
    <location>
        <begin position="28"/>
        <end position="46"/>
    </location>
</feature>
<dbReference type="GO" id="GO:0006813">
    <property type="term" value="P:potassium ion transport"/>
    <property type="evidence" value="ECO:0007669"/>
    <property type="project" value="InterPro"/>
</dbReference>
<dbReference type="InterPro" id="IPR051679">
    <property type="entry name" value="DASS-Related_Transporters"/>
</dbReference>
<keyword evidence="3 7" id="KW-0812">Transmembrane</keyword>
<name>A0A974XDT6_9FIRM</name>